<feature type="domain" description="DUF7948" evidence="3">
    <location>
        <begin position="18"/>
        <end position="244"/>
    </location>
</feature>
<organism evidence="4 5">
    <name type="scientific">Nemorincola caseinilytica</name>
    <dbReference type="NCBI Taxonomy" id="2054315"/>
    <lineage>
        <taxon>Bacteria</taxon>
        <taxon>Pseudomonadati</taxon>
        <taxon>Bacteroidota</taxon>
        <taxon>Chitinophagia</taxon>
        <taxon>Chitinophagales</taxon>
        <taxon>Chitinophagaceae</taxon>
        <taxon>Nemorincola</taxon>
    </lineage>
</organism>
<dbReference type="InterPro" id="IPR026444">
    <property type="entry name" value="Secre_tail"/>
</dbReference>
<proteinExistence type="predicted"/>
<dbReference type="InterPro" id="IPR010620">
    <property type="entry name" value="SBBP_repeat"/>
</dbReference>
<dbReference type="PANTHER" id="PTHR35580:SF1">
    <property type="entry name" value="PHYTASE-LIKE DOMAIN-CONTAINING PROTEIN"/>
    <property type="match status" value="1"/>
</dbReference>
<evidence type="ECO:0000259" key="2">
    <source>
        <dbReference type="Pfam" id="PF18962"/>
    </source>
</evidence>
<dbReference type="Proteomes" id="UP001500067">
    <property type="component" value="Unassembled WGS sequence"/>
</dbReference>
<keyword evidence="5" id="KW-1185">Reference proteome</keyword>
<feature type="domain" description="Secretion system C-terminal sorting" evidence="2">
    <location>
        <begin position="732"/>
        <end position="799"/>
    </location>
</feature>
<dbReference type="NCBIfam" id="TIGR04183">
    <property type="entry name" value="Por_Secre_tail"/>
    <property type="match status" value="1"/>
</dbReference>
<dbReference type="PANTHER" id="PTHR35580">
    <property type="entry name" value="CELL SURFACE GLYCOPROTEIN (S-LAYER PROTEIN)-LIKE PROTEIN"/>
    <property type="match status" value="1"/>
</dbReference>
<evidence type="ECO:0008006" key="6">
    <source>
        <dbReference type="Google" id="ProtNLM"/>
    </source>
</evidence>
<dbReference type="InterPro" id="IPR057708">
    <property type="entry name" value="DUF7948"/>
</dbReference>
<evidence type="ECO:0000259" key="3">
    <source>
        <dbReference type="Pfam" id="PF25778"/>
    </source>
</evidence>
<feature type="compositionally biased region" description="Basic and acidic residues" evidence="1">
    <location>
        <begin position="76"/>
        <end position="85"/>
    </location>
</feature>
<dbReference type="InterPro" id="IPR052918">
    <property type="entry name" value="Motility_Chemotaxis_Reg"/>
</dbReference>
<comment type="caution">
    <text evidence="4">The sequence shown here is derived from an EMBL/GenBank/DDBJ whole genome shotgun (WGS) entry which is preliminary data.</text>
</comment>
<sequence length="811" mass="87396">MTVNARVEPVRTHHSLSFIENKGQIKDQEGHPRKDIQFVLPAGDMNVFVGDGQLHYQFSRTEVINGNRPGTPKPEGQSKDPNDDRYTESFKAQIHTYRMDVELVGARISAPVAGKKQAYYENYYTAGCPAEGIRAYSYDKVTYKNVYPDIDWVIYVNGNKLEHEFVVGSMGDASQIKLRYKGHTSLRMTEEGNLVATTPMGTITEKAPVCYAADGKTVRSAYKLNGDVLTYDLHGMKEAVLIDPELIWGTYYGPSTATNTQFYDIEAFDSASLYACGLTYSDAVGSIATVGSFMYSFAGFTDAYLVKFDSSGIRQWATYYGGNDGDYGTGVACDVNGMVYMCGLAPSAAGISTPGSAQPVYGGGPSDGFLVKFLPDGTRVWGTYIGGPGSNFPWSVSCDLGGFVYVSGDSNEPTNIGTPAGHQPNLAGGFDWYIVQFDTMGVKQWGTYYGTGGPEWNGASCNDGYVIYLTGWTSSTSGHSTAFAHQTAYGGGGSDAVLAKFFANGARSWVTYYGGAGSETVGSVTCDIFKNIYLFGHTNSNDNISTPSAFQPTRGGMMDAFLVKFHPEIGFRMWGTYIGGAQDEKAEKSRITTDDSANIYVTGVTFSTSNIASDTAWQTVYGGGDGDGFLAKFNHIGERKWCSYLGGDQADEPRGLSCLGDAVFVCGRTSSHDSIATPGALQPTGGGGAFDYQGFLEKFSDPDTSSIPEDTTTVPTLVNHTNNNAGKMQIGLFPNPNNGSFTLQGSLGNRTGIAAYTVTDIAGRVLLSDKTAVHAGNVHEQVMLNDIAPGIYFLRLRSPEGYEQVVRFRKE</sequence>
<accession>A0ABP8NJS6</accession>
<evidence type="ECO:0000256" key="1">
    <source>
        <dbReference type="SAM" id="MobiDB-lite"/>
    </source>
</evidence>
<evidence type="ECO:0000313" key="5">
    <source>
        <dbReference type="Proteomes" id="UP001500067"/>
    </source>
</evidence>
<dbReference type="Pfam" id="PF25778">
    <property type="entry name" value="DUF7948"/>
    <property type="match status" value="1"/>
</dbReference>
<dbReference type="EMBL" id="BAABFA010000014">
    <property type="protein sequence ID" value="GAA4466976.1"/>
    <property type="molecule type" value="Genomic_DNA"/>
</dbReference>
<reference evidence="5" key="1">
    <citation type="journal article" date="2019" name="Int. J. Syst. Evol. Microbiol.">
        <title>The Global Catalogue of Microorganisms (GCM) 10K type strain sequencing project: providing services to taxonomists for standard genome sequencing and annotation.</title>
        <authorList>
            <consortium name="The Broad Institute Genomics Platform"/>
            <consortium name="The Broad Institute Genome Sequencing Center for Infectious Disease"/>
            <person name="Wu L."/>
            <person name="Ma J."/>
        </authorList>
    </citation>
    <scope>NUCLEOTIDE SEQUENCE [LARGE SCALE GENOMIC DNA]</scope>
    <source>
        <strain evidence="5">JCM 32105</strain>
    </source>
</reference>
<evidence type="ECO:0000313" key="4">
    <source>
        <dbReference type="EMBL" id="GAA4466976.1"/>
    </source>
</evidence>
<feature type="region of interest" description="Disordered" evidence="1">
    <location>
        <begin position="63"/>
        <end position="85"/>
    </location>
</feature>
<dbReference type="Pfam" id="PF06739">
    <property type="entry name" value="SBBP"/>
    <property type="match status" value="1"/>
</dbReference>
<dbReference type="Pfam" id="PF18962">
    <property type="entry name" value="Por_Secre_tail"/>
    <property type="match status" value="1"/>
</dbReference>
<protein>
    <recommendedName>
        <fullName evidence="6">Secretion system C-terminal sorting domain-containing protein</fullName>
    </recommendedName>
</protein>
<name>A0ABP8NJS6_9BACT</name>
<gene>
    <name evidence="4" type="ORF">GCM10023093_22030</name>
</gene>